<dbReference type="PANTHER" id="PTHR35089">
    <property type="entry name" value="CHAPERONE PROTEIN SKP"/>
    <property type="match status" value="1"/>
</dbReference>
<reference evidence="4 5" key="1">
    <citation type="journal article" date="2014" name="Int. J. Syst. Evol. Microbiol.">
        <title>Oceanisphaera profunda sp. nov., a marine bacterium isolated from deep-sea sediment, and emended description of the genus Oceanisphaera.</title>
        <authorList>
            <person name="Xu Z."/>
            <person name="Zhang X.Y."/>
            <person name="Su H.N."/>
            <person name="Yu Z.C."/>
            <person name="Liu C."/>
            <person name="Li H."/>
            <person name="Chen X.L."/>
            <person name="Song X.Y."/>
            <person name="Xie B.B."/>
            <person name="Qin Q.L."/>
            <person name="Zhou B.C."/>
            <person name="Shi M."/>
            <person name="Huang Y."/>
            <person name="Zhang Y.Z."/>
        </authorList>
    </citation>
    <scope>NUCLEOTIDE SEQUENCE [LARGE SCALE GENOMIC DNA]</scope>
    <source>
        <strain evidence="4 5">SM1222</strain>
    </source>
</reference>
<evidence type="ECO:0000256" key="1">
    <source>
        <dbReference type="ARBA" id="ARBA00022729"/>
    </source>
</evidence>
<sequence length="167" mass="18773">MKQMMKVLGVVALLFTASAAQAQATKLAVVDTAKVFQKMPQRDAVANKLKSEFGSRVKEVQKMEADGRSFIEKQQKDMAFMNDQQKATAQKKLNDMQGAYVQKRSKLEEDQARREHEERQAMLKRIQGAIEEITRAQGIDLVIERGAVIHVAPSLDITDQVISRVSK</sequence>
<dbReference type="PANTHER" id="PTHR35089:SF1">
    <property type="entry name" value="CHAPERONE PROTEIN SKP"/>
    <property type="match status" value="1"/>
</dbReference>
<feature type="chain" id="PRO_5012733749" description="Molecular chaperone" evidence="3">
    <location>
        <begin position="23"/>
        <end position="167"/>
    </location>
</feature>
<feature type="signal peptide" evidence="3">
    <location>
        <begin position="1"/>
        <end position="22"/>
    </location>
</feature>
<proteinExistence type="inferred from homology"/>
<keyword evidence="1 3" id="KW-0732">Signal</keyword>
<evidence type="ECO:0000313" key="5">
    <source>
        <dbReference type="Proteomes" id="UP000243937"/>
    </source>
</evidence>
<dbReference type="Gene3D" id="3.30.910.20">
    <property type="entry name" value="Skp domain"/>
    <property type="match status" value="1"/>
</dbReference>
<dbReference type="KEGG" id="opf:CBP31_03200"/>
<evidence type="ECO:0000313" key="4">
    <source>
        <dbReference type="EMBL" id="ART81751.1"/>
    </source>
</evidence>
<dbReference type="Proteomes" id="UP000243937">
    <property type="component" value="Chromosome"/>
</dbReference>
<dbReference type="SMART" id="SM00935">
    <property type="entry name" value="OmpH"/>
    <property type="match status" value="1"/>
</dbReference>
<protein>
    <recommendedName>
        <fullName evidence="6">Molecular chaperone</fullName>
    </recommendedName>
</protein>
<evidence type="ECO:0000256" key="2">
    <source>
        <dbReference type="PIRNR" id="PIRNR002094"/>
    </source>
</evidence>
<dbReference type="InterPro" id="IPR005632">
    <property type="entry name" value="Chaperone_Skp"/>
</dbReference>
<dbReference type="AlphaFoldDB" id="A0A1Y0D2J9"/>
<dbReference type="GO" id="GO:0005829">
    <property type="term" value="C:cytosol"/>
    <property type="evidence" value="ECO:0007669"/>
    <property type="project" value="TreeGrafter"/>
</dbReference>
<dbReference type="OrthoDB" id="5624238at2"/>
<evidence type="ECO:0000256" key="3">
    <source>
        <dbReference type="SAM" id="SignalP"/>
    </source>
</evidence>
<keyword evidence="5" id="KW-1185">Reference proteome</keyword>
<accession>A0A1Y0D2J9</accession>
<dbReference type="InterPro" id="IPR024930">
    <property type="entry name" value="Skp_dom_sf"/>
</dbReference>
<dbReference type="GO" id="GO:0050821">
    <property type="term" value="P:protein stabilization"/>
    <property type="evidence" value="ECO:0007669"/>
    <property type="project" value="TreeGrafter"/>
</dbReference>
<dbReference type="GO" id="GO:0051082">
    <property type="term" value="F:unfolded protein binding"/>
    <property type="evidence" value="ECO:0007669"/>
    <property type="project" value="InterPro"/>
</dbReference>
<dbReference type="PIRSF" id="PIRSF002094">
    <property type="entry name" value="OMP26_Skp"/>
    <property type="match status" value="1"/>
</dbReference>
<organism evidence="4 5">
    <name type="scientific">Oceanisphaera profunda</name>
    <dbReference type="NCBI Taxonomy" id="1416627"/>
    <lineage>
        <taxon>Bacteria</taxon>
        <taxon>Pseudomonadati</taxon>
        <taxon>Pseudomonadota</taxon>
        <taxon>Gammaproteobacteria</taxon>
        <taxon>Aeromonadales</taxon>
        <taxon>Aeromonadaceae</taxon>
        <taxon>Oceanisphaera</taxon>
    </lineage>
</organism>
<comment type="similarity">
    <text evidence="2">Belongs to the skp family.</text>
</comment>
<dbReference type="SUPFAM" id="SSF111384">
    <property type="entry name" value="OmpH-like"/>
    <property type="match status" value="1"/>
</dbReference>
<gene>
    <name evidence="4" type="ORF">CBP31_03200</name>
</gene>
<dbReference type="EMBL" id="CP021377">
    <property type="protein sequence ID" value="ART81751.1"/>
    <property type="molecule type" value="Genomic_DNA"/>
</dbReference>
<dbReference type="Pfam" id="PF03938">
    <property type="entry name" value="OmpH"/>
    <property type="match status" value="1"/>
</dbReference>
<name>A0A1Y0D2J9_9GAMM</name>
<evidence type="ECO:0008006" key="6">
    <source>
        <dbReference type="Google" id="ProtNLM"/>
    </source>
</evidence>